<dbReference type="Pfam" id="PF17171">
    <property type="entry name" value="GST_C_6"/>
    <property type="match status" value="1"/>
</dbReference>
<gene>
    <name evidence="3" type="ORF">I7X39_08670</name>
</gene>
<dbReference type="Proteomes" id="UP000613266">
    <property type="component" value="Unassembled WGS sequence"/>
</dbReference>
<dbReference type="AlphaFoldDB" id="A0A931NGB3"/>
<name>A0A931NGB3_9BURK</name>
<dbReference type="SUPFAM" id="SSF52833">
    <property type="entry name" value="Thioredoxin-like"/>
    <property type="match status" value="1"/>
</dbReference>
<evidence type="ECO:0000313" key="3">
    <source>
        <dbReference type="EMBL" id="MBH9576976.1"/>
    </source>
</evidence>
<dbReference type="EMBL" id="JAEDAK010000005">
    <property type="protein sequence ID" value="MBH9576976.1"/>
    <property type="molecule type" value="Genomic_DNA"/>
</dbReference>
<accession>A0A931NGB3</accession>
<dbReference type="Pfam" id="PF17172">
    <property type="entry name" value="GST_N_4"/>
    <property type="match status" value="1"/>
</dbReference>
<feature type="domain" description="Metaxin glutathione S-transferase" evidence="1">
    <location>
        <begin position="181"/>
        <end position="238"/>
    </location>
</feature>
<dbReference type="SFLD" id="SFLDS00019">
    <property type="entry name" value="Glutathione_Transferase_(cytos"/>
    <property type="match status" value="1"/>
</dbReference>
<keyword evidence="4" id="KW-1185">Reference proteome</keyword>
<dbReference type="Gene3D" id="1.20.1050.10">
    <property type="match status" value="1"/>
</dbReference>
<dbReference type="InterPro" id="IPR026928">
    <property type="entry name" value="FAX/IsoI-like"/>
</dbReference>
<dbReference type="InterPro" id="IPR036282">
    <property type="entry name" value="Glutathione-S-Trfase_C_sf"/>
</dbReference>
<feature type="domain" description="Thioredoxin-like fold" evidence="2">
    <location>
        <begin position="19"/>
        <end position="116"/>
    </location>
</feature>
<dbReference type="SUPFAM" id="SSF47616">
    <property type="entry name" value="GST C-terminal domain-like"/>
    <property type="match status" value="1"/>
</dbReference>
<dbReference type="CDD" id="cd03193">
    <property type="entry name" value="GST_C_Metaxin"/>
    <property type="match status" value="1"/>
</dbReference>
<evidence type="ECO:0000313" key="4">
    <source>
        <dbReference type="Proteomes" id="UP000613266"/>
    </source>
</evidence>
<dbReference type="InterPro" id="IPR033468">
    <property type="entry name" value="Metaxin_GST"/>
</dbReference>
<comment type="caution">
    <text evidence="3">The sequence shown here is derived from an EMBL/GenBank/DDBJ whole genome shotgun (WGS) entry which is preliminary data.</text>
</comment>
<sequence>MIVYKFGYPAGHGTPDISPFVIKLETWLRLSGIPYEGRTGDRSVMPKAKLPVAQIDGRLIPDSTAIVAHLQAHDARALRDEHLSPAQQAQSLAVQALLEDRLYWVGLYLRWCVPANVERYKPLLIDYALRAVPDWQRPLVKALATPIVSGLAKRMRQQAWQQGIGRHGPDEVVAQGLQGWQALSTLLGDQPYLFGDQPSCVDATLFAWIHTLARHPFQSPVQDYVQAQPNLMGFHDRIWARHWA</sequence>
<dbReference type="InterPro" id="IPR040079">
    <property type="entry name" value="Glutathione_S-Trfase"/>
</dbReference>
<protein>
    <submittedName>
        <fullName evidence="3">Glutathione S-transferase family protein</fullName>
    </submittedName>
</protein>
<reference evidence="3" key="1">
    <citation type="submission" date="2020-12" db="EMBL/GenBank/DDBJ databases">
        <title>The genome sequence of Inhella sp. 1Y17.</title>
        <authorList>
            <person name="Liu Y."/>
        </authorList>
    </citation>
    <scope>NUCLEOTIDE SEQUENCE</scope>
    <source>
        <strain evidence="3">1Y17</strain>
    </source>
</reference>
<organism evidence="3 4">
    <name type="scientific">Inhella proteolytica</name>
    <dbReference type="NCBI Taxonomy" id="2795029"/>
    <lineage>
        <taxon>Bacteria</taxon>
        <taxon>Pseudomonadati</taxon>
        <taxon>Pseudomonadota</taxon>
        <taxon>Betaproteobacteria</taxon>
        <taxon>Burkholderiales</taxon>
        <taxon>Sphaerotilaceae</taxon>
        <taxon>Inhella</taxon>
    </lineage>
</organism>
<dbReference type="SFLD" id="SFLDG01180">
    <property type="entry name" value="SUF1"/>
    <property type="match status" value="1"/>
</dbReference>
<evidence type="ECO:0000259" key="1">
    <source>
        <dbReference type="Pfam" id="PF17171"/>
    </source>
</evidence>
<dbReference type="PANTHER" id="PTHR12289">
    <property type="entry name" value="METAXIN RELATED"/>
    <property type="match status" value="1"/>
</dbReference>
<dbReference type="GO" id="GO:0005737">
    <property type="term" value="C:cytoplasm"/>
    <property type="evidence" value="ECO:0007669"/>
    <property type="project" value="TreeGrafter"/>
</dbReference>
<dbReference type="PANTHER" id="PTHR12289:SF41">
    <property type="entry name" value="FAILED AXON CONNECTIONS-RELATED"/>
    <property type="match status" value="1"/>
</dbReference>
<dbReference type="SFLD" id="SFLDG01200">
    <property type="entry name" value="SUF1.1"/>
    <property type="match status" value="1"/>
</dbReference>
<dbReference type="InterPro" id="IPR012336">
    <property type="entry name" value="Thioredoxin-like_fold"/>
</dbReference>
<evidence type="ECO:0000259" key="2">
    <source>
        <dbReference type="Pfam" id="PF17172"/>
    </source>
</evidence>
<dbReference type="InterPro" id="IPR050931">
    <property type="entry name" value="Mito_Protein_Transport_Metaxin"/>
</dbReference>
<dbReference type="InterPro" id="IPR036249">
    <property type="entry name" value="Thioredoxin-like_sf"/>
</dbReference>
<proteinExistence type="predicted"/>
<dbReference type="Gene3D" id="3.40.30.10">
    <property type="entry name" value="Glutaredoxin"/>
    <property type="match status" value="1"/>
</dbReference>
<dbReference type="RefSeq" id="WP_198110678.1">
    <property type="nucleotide sequence ID" value="NZ_JAEDAK010000005.1"/>
</dbReference>